<reference evidence="2" key="1">
    <citation type="submission" date="2023-04" db="EMBL/GenBank/DDBJ databases">
        <authorList>
            <person name="Vijverberg K."/>
            <person name="Xiong W."/>
            <person name="Schranz E."/>
        </authorList>
    </citation>
    <scope>NUCLEOTIDE SEQUENCE</scope>
</reference>
<evidence type="ECO:0000313" key="3">
    <source>
        <dbReference type="Proteomes" id="UP001177003"/>
    </source>
</evidence>
<sequence>MLQSTGNIKELMEAKALLGAMKSEQARLVEELQYIHQEDDRLVETLNNTNNAQTHESHNLENQNMSPVTDDSMMDLQARLDNVVKAEYRAEAKGNSFGVSIGYSGLNFVLYISSATP</sequence>
<dbReference type="EMBL" id="OX465080">
    <property type="protein sequence ID" value="CAI9279309.1"/>
    <property type="molecule type" value="Genomic_DNA"/>
</dbReference>
<protein>
    <submittedName>
        <fullName evidence="2">Uncharacterized protein</fullName>
    </submittedName>
</protein>
<keyword evidence="3" id="KW-1185">Reference proteome</keyword>
<gene>
    <name evidence="2" type="ORF">LSALG_LOCUS19117</name>
</gene>
<evidence type="ECO:0000256" key="1">
    <source>
        <dbReference type="SAM" id="MobiDB-lite"/>
    </source>
</evidence>
<name>A0AA36E121_LACSI</name>
<dbReference type="Proteomes" id="UP001177003">
    <property type="component" value="Chromosome 4"/>
</dbReference>
<proteinExistence type="predicted"/>
<feature type="region of interest" description="Disordered" evidence="1">
    <location>
        <begin position="50"/>
        <end position="69"/>
    </location>
</feature>
<organism evidence="2 3">
    <name type="scientific">Lactuca saligna</name>
    <name type="common">Willowleaf lettuce</name>
    <dbReference type="NCBI Taxonomy" id="75948"/>
    <lineage>
        <taxon>Eukaryota</taxon>
        <taxon>Viridiplantae</taxon>
        <taxon>Streptophyta</taxon>
        <taxon>Embryophyta</taxon>
        <taxon>Tracheophyta</taxon>
        <taxon>Spermatophyta</taxon>
        <taxon>Magnoliopsida</taxon>
        <taxon>eudicotyledons</taxon>
        <taxon>Gunneridae</taxon>
        <taxon>Pentapetalae</taxon>
        <taxon>asterids</taxon>
        <taxon>campanulids</taxon>
        <taxon>Asterales</taxon>
        <taxon>Asteraceae</taxon>
        <taxon>Cichorioideae</taxon>
        <taxon>Cichorieae</taxon>
        <taxon>Lactucinae</taxon>
        <taxon>Lactuca</taxon>
    </lineage>
</organism>
<evidence type="ECO:0000313" key="2">
    <source>
        <dbReference type="EMBL" id="CAI9279309.1"/>
    </source>
</evidence>
<accession>A0AA36E121</accession>
<dbReference type="AlphaFoldDB" id="A0AA36E121"/>